<dbReference type="EMBL" id="CAKXAJ010025210">
    <property type="protein sequence ID" value="CAH2236580.1"/>
    <property type="molecule type" value="Genomic_DNA"/>
</dbReference>
<evidence type="ECO:0000313" key="4">
    <source>
        <dbReference type="Proteomes" id="UP000838756"/>
    </source>
</evidence>
<dbReference type="Gene3D" id="3.40.1800.20">
    <property type="match status" value="1"/>
</dbReference>
<keyword evidence="1" id="KW-0862">Zinc</keyword>
<dbReference type="Proteomes" id="UP000838756">
    <property type="component" value="Unassembled WGS sequence"/>
</dbReference>
<evidence type="ECO:0000313" key="3">
    <source>
        <dbReference type="EMBL" id="CAH2236580.1"/>
    </source>
</evidence>
<accession>A0A8S4RJ60</accession>
<dbReference type="AlphaFoldDB" id="A0A8S4RJ60"/>
<keyword evidence="1" id="KW-0479">Metal-binding</keyword>
<feature type="domain" description="ZAD" evidence="2">
    <location>
        <begin position="9"/>
        <end position="88"/>
    </location>
</feature>
<feature type="binding site" evidence="1">
    <location>
        <position position="61"/>
    </location>
    <ligand>
        <name>Zn(2+)</name>
        <dbReference type="ChEBI" id="CHEBI:29105"/>
    </ligand>
</feature>
<feature type="binding site" evidence="1">
    <location>
        <position position="11"/>
    </location>
    <ligand>
        <name>Zn(2+)</name>
        <dbReference type="ChEBI" id="CHEBI:29105"/>
    </ligand>
</feature>
<dbReference type="PROSITE" id="PS51915">
    <property type="entry name" value="ZAD"/>
    <property type="match status" value="1"/>
</dbReference>
<proteinExistence type="predicted"/>
<dbReference type="SUPFAM" id="SSF57716">
    <property type="entry name" value="Glucocorticoid receptor-like (DNA-binding domain)"/>
    <property type="match status" value="1"/>
</dbReference>
<dbReference type="Pfam" id="PF07776">
    <property type="entry name" value="zf-AD"/>
    <property type="match status" value="1"/>
</dbReference>
<gene>
    <name evidence="3" type="primary">jg15339</name>
    <name evidence="3" type="ORF">PAEG_LOCUS13948</name>
</gene>
<reference evidence="3" key="1">
    <citation type="submission" date="2022-03" db="EMBL/GenBank/DDBJ databases">
        <authorList>
            <person name="Lindestad O."/>
        </authorList>
    </citation>
    <scope>NUCLEOTIDE SEQUENCE</scope>
</reference>
<dbReference type="SMART" id="SM00868">
    <property type="entry name" value="zf-AD"/>
    <property type="match status" value="1"/>
</dbReference>
<feature type="binding site" evidence="1">
    <location>
        <position position="14"/>
    </location>
    <ligand>
        <name>Zn(2+)</name>
        <dbReference type="ChEBI" id="CHEBI:29105"/>
    </ligand>
</feature>
<protein>
    <submittedName>
        <fullName evidence="3">Jg15339 protein</fullName>
    </submittedName>
</protein>
<feature type="binding site" evidence="1">
    <location>
        <position position="64"/>
    </location>
    <ligand>
        <name>Zn(2+)</name>
        <dbReference type="ChEBI" id="CHEBI:29105"/>
    </ligand>
</feature>
<name>A0A8S4RJ60_9NEOP</name>
<keyword evidence="1" id="KW-0863">Zinc-finger</keyword>
<dbReference type="GO" id="GO:0005634">
    <property type="term" value="C:nucleus"/>
    <property type="evidence" value="ECO:0007669"/>
    <property type="project" value="InterPro"/>
</dbReference>
<dbReference type="OrthoDB" id="4748970at2759"/>
<comment type="caution">
    <text evidence="3">The sequence shown here is derived from an EMBL/GenBank/DDBJ whole genome shotgun (WGS) entry which is preliminary data.</text>
</comment>
<keyword evidence="4" id="KW-1185">Reference proteome</keyword>
<dbReference type="GO" id="GO:0008270">
    <property type="term" value="F:zinc ion binding"/>
    <property type="evidence" value="ECO:0007669"/>
    <property type="project" value="UniProtKB-UniRule"/>
</dbReference>
<dbReference type="InterPro" id="IPR012934">
    <property type="entry name" value="Znf_AD"/>
</dbReference>
<sequence>MSELFSNSGICRCCHARGTFKSLNQLYIYEGRQEVYANMLQQTYNIEIKPAPATLDGYSICDSCIPRLRDAEQFRHQVVSCEQLFHQYYNIHLHRGFEPPDREVKQEIEDPDEQKKGLNLSLDQERSDPKFDEGLFSFRHFFALSKSSKWCLFFH</sequence>
<evidence type="ECO:0000256" key="1">
    <source>
        <dbReference type="PROSITE-ProRule" id="PRU01263"/>
    </source>
</evidence>
<organism evidence="3 4">
    <name type="scientific">Pararge aegeria aegeria</name>
    <dbReference type="NCBI Taxonomy" id="348720"/>
    <lineage>
        <taxon>Eukaryota</taxon>
        <taxon>Metazoa</taxon>
        <taxon>Ecdysozoa</taxon>
        <taxon>Arthropoda</taxon>
        <taxon>Hexapoda</taxon>
        <taxon>Insecta</taxon>
        <taxon>Pterygota</taxon>
        <taxon>Neoptera</taxon>
        <taxon>Endopterygota</taxon>
        <taxon>Lepidoptera</taxon>
        <taxon>Glossata</taxon>
        <taxon>Ditrysia</taxon>
        <taxon>Papilionoidea</taxon>
        <taxon>Nymphalidae</taxon>
        <taxon>Satyrinae</taxon>
        <taxon>Satyrini</taxon>
        <taxon>Parargina</taxon>
        <taxon>Pararge</taxon>
    </lineage>
</organism>
<evidence type="ECO:0000259" key="2">
    <source>
        <dbReference type="PROSITE" id="PS51915"/>
    </source>
</evidence>